<dbReference type="AlphaFoldDB" id="A0A0B7B244"/>
<dbReference type="EMBL" id="HACG01039511">
    <property type="protein sequence ID" value="CEK86376.1"/>
    <property type="molecule type" value="Transcribed_RNA"/>
</dbReference>
<gene>
    <name evidence="1" type="primary">ORF153379</name>
</gene>
<proteinExistence type="predicted"/>
<evidence type="ECO:0000313" key="1">
    <source>
        <dbReference type="EMBL" id="CEK86376.1"/>
    </source>
</evidence>
<organism evidence="1">
    <name type="scientific">Arion vulgaris</name>
    <dbReference type="NCBI Taxonomy" id="1028688"/>
    <lineage>
        <taxon>Eukaryota</taxon>
        <taxon>Metazoa</taxon>
        <taxon>Spiralia</taxon>
        <taxon>Lophotrochozoa</taxon>
        <taxon>Mollusca</taxon>
        <taxon>Gastropoda</taxon>
        <taxon>Heterobranchia</taxon>
        <taxon>Euthyneura</taxon>
        <taxon>Panpulmonata</taxon>
        <taxon>Eupulmonata</taxon>
        <taxon>Stylommatophora</taxon>
        <taxon>Helicina</taxon>
        <taxon>Arionoidea</taxon>
        <taxon>Arionidae</taxon>
        <taxon>Arion</taxon>
    </lineage>
</organism>
<name>A0A0B7B244_9EUPU</name>
<evidence type="ECO:0008006" key="2">
    <source>
        <dbReference type="Google" id="ProtNLM"/>
    </source>
</evidence>
<accession>A0A0B7B244</accession>
<reference evidence="1" key="1">
    <citation type="submission" date="2014-12" db="EMBL/GenBank/DDBJ databases">
        <title>Insight into the proteome of Arion vulgaris.</title>
        <authorList>
            <person name="Aradska J."/>
            <person name="Bulat T."/>
            <person name="Smidak R."/>
            <person name="Sarate P."/>
            <person name="Gangsoo J."/>
            <person name="Sialana F."/>
            <person name="Bilban M."/>
            <person name="Lubec G."/>
        </authorList>
    </citation>
    <scope>NUCLEOTIDE SEQUENCE</scope>
    <source>
        <tissue evidence="1">Skin</tissue>
    </source>
</reference>
<sequence>LFRSSRKQNNRTDGTDQLGITFLCMRGFIISTMSFGKDMKGKSSHEAIIRVQDAELRLLDTVHHFIRTRVDNDKKYALTLSKMLSAAIKSENSEFKECCSVFGVLCACIVLIM</sequence>
<protein>
    <recommendedName>
        <fullName evidence="2">FCH domain-containing protein</fullName>
    </recommendedName>
</protein>
<feature type="non-terminal residue" evidence="1">
    <location>
        <position position="1"/>
    </location>
</feature>
<feature type="non-terminal residue" evidence="1">
    <location>
        <position position="113"/>
    </location>
</feature>
<dbReference type="InterPro" id="IPR027267">
    <property type="entry name" value="AH/BAR_dom_sf"/>
</dbReference>
<dbReference type="SUPFAM" id="SSF103657">
    <property type="entry name" value="BAR/IMD domain-like"/>
    <property type="match status" value="1"/>
</dbReference>
<dbReference type="Gene3D" id="1.20.1270.60">
    <property type="entry name" value="Arfaptin homology (AH) domain/BAR domain"/>
    <property type="match status" value="1"/>
</dbReference>